<evidence type="ECO:0000256" key="2">
    <source>
        <dbReference type="SAM" id="SignalP"/>
    </source>
</evidence>
<reference evidence="3 4" key="1">
    <citation type="submission" date="2019-02" db="EMBL/GenBank/DDBJ databases">
        <title>Deep-cultivation of Planctomycetes and their phenomic and genomic characterization uncovers novel biology.</title>
        <authorList>
            <person name="Wiegand S."/>
            <person name="Jogler M."/>
            <person name="Boedeker C."/>
            <person name="Pinto D."/>
            <person name="Vollmers J."/>
            <person name="Rivas-Marin E."/>
            <person name="Kohn T."/>
            <person name="Peeters S.H."/>
            <person name="Heuer A."/>
            <person name="Rast P."/>
            <person name="Oberbeckmann S."/>
            <person name="Bunk B."/>
            <person name="Jeske O."/>
            <person name="Meyerdierks A."/>
            <person name="Storesund J.E."/>
            <person name="Kallscheuer N."/>
            <person name="Luecker S."/>
            <person name="Lage O.M."/>
            <person name="Pohl T."/>
            <person name="Merkel B.J."/>
            <person name="Hornburger P."/>
            <person name="Mueller R.-W."/>
            <person name="Bruemmer F."/>
            <person name="Labrenz M."/>
            <person name="Spormann A.M."/>
            <person name="Op den Camp H."/>
            <person name="Overmann J."/>
            <person name="Amann R."/>
            <person name="Jetten M.S.M."/>
            <person name="Mascher T."/>
            <person name="Medema M.H."/>
            <person name="Devos D.P."/>
            <person name="Kaster A.-K."/>
            <person name="Ovreas L."/>
            <person name="Rohde M."/>
            <person name="Galperin M.Y."/>
            <person name="Jogler C."/>
        </authorList>
    </citation>
    <scope>NUCLEOTIDE SEQUENCE [LARGE SCALE GENOMIC DNA]</scope>
    <source>
        <strain evidence="3 4">Pla85_3_4</strain>
    </source>
</reference>
<feature type="signal peptide" evidence="2">
    <location>
        <begin position="1"/>
        <end position="21"/>
    </location>
</feature>
<evidence type="ECO:0000313" key="4">
    <source>
        <dbReference type="Proteomes" id="UP000317648"/>
    </source>
</evidence>
<dbReference type="RefSeq" id="WP_145058144.1">
    <property type="nucleotide sequence ID" value="NZ_CP036433.1"/>
</dbReference>
<dbReference type="EMBL" id="CP036433">
    <property type="protein sequence ID" value="QDU98689.1"/>
    <property type="molecule type" value="Genomic_DNA"/>
</dbReference>
<proteinExistence type="predicted"/>
<name>A0A518E3M4_9BACT</name>
<organism evidence="3 4">
    <name type="scientific">Lignipirellula cremea</name>
    <dbReference type="NCBI Taxonomy" id="2528010"/>
    <lineage>
        <taxon>Bacteria</taxon>
        <taxon>Pseudomonadati</taxon>
        <taxon>Planctomycetota</taxon>
        <taxon>Planctomycetia</taxon>
        <taxon>Pirellulales</taxon>
        <taxon>Pirellulaceae</taxon>
        <taxon>Lignipirellula</taxon>
    </lineage>
</organism>
<feature type="compositionally biased region" description="Low complexity" evidence="1">
    <location>
        <begin position="42"/>
        <end position="54"/>
    </location>
</feature>
<feature type="chain" id="PRO_5021708133" evidence="2">
    <location>
        <begin position="22"/>
        <end position="310"/>
    </location>
</feature>
<sequence precursor="true">MNLQTMIYAAPLLLSTSFVWAQLPSANPFAGDPPPLVEGLQAPANSPAAAGSSSVRPPLYSSPANTRPSLNPAAPFAYEPPRNVPGQQEFEAPGANPSFSRDYADDAHAGHDHAGHDHAGHDHAGHDHAGHDHGPSPGAKGFAGGDYGAAPEPFGYYGDPASGYGQQFASPGYGRQYAGGQGSCGQGVCGQGVCGQGVCGQGVCGRGNGGAAYAEAGYGGTSCPLGWRSERAGGGCPFDRAGGGCPGVGRSFSHGVHVEANYPPYPEYGANQETNYLDHAHGMRYQVGRYHSNYDDADDVRHDGYYHDGR</sequence>
<evidence type="ECO:0000256" key="1">
    <source>
        <dbReference type="SAM" id="MobiDB-lite"/>
    </source>
</evidence>
<protein>
    <submittedName>
        <fullName evidence="3">Uncharacterized protein</fullName>
    </submittedName>
</protein>
<accession>A0A518E3M4</accession>
<feature type="region of interest" description="Disordered" evidence="1">
    <location>
        <begin position="34"/>
        <end position="145"/>
    </location>
</feature>
<feature type="compositionally biased region" description="Basic and acidic residues" evidence="1">
    <location>
        <begin position="102"/>
        <end position="134"/>
    </location>
</feature>
<keyword evidence="4" id="KW-1185">Reference proteome</keyword>
<keyword evidence="2" id="KW-0732">Signal</keyword>
<dbReference type="AlphaFoldDB" id="A0A518E3M4"/>
<gene>
    <name evidence="3" type="ORF">Pla8534_65620</name>
</gene>
<dbReference type="Proteomes" id="UP000317648">
    <property type="component" value="Chromosome"/>
</dbReference>
<evidence type="ECO:0000313" key="3">
    <source>
        <dbReference type="EMBL" id="QDU98689.1"/>
    </source>
</evidence>
<dbReference type="KEGG" id="lcre:Pla8534_65620"/>